<dbReference type="Pfam" id="PF07675">
    <property type="entry name" value="Cleaved_Adhesin"/>
    <property type="match status" value="1"/>
</dbReference>
<protein>
    <recommendedName>
        <fullName evidence="10">PKD domain-containing protein</fullName>
    </recommendedName>
</protein>
<dbReference type="InterPro" id="IPR035986">
    <property type="entry name" value="PKD_dom_sf"/>
</dbReference>
<organism evidence="8 9">
    <name type="scientific">Porphyromonas gingivicanis</name>
    <dbReference type="NCBI Taxonomy" id="266762"/>
    <lineage>
        <taxon>Bacteria</taxon>
        <taxon>Pseudomonadati</taxon>
        <taxon>Bacteroidota</taxon>
        <taxon>Bacteroidia</taxon>
        <taxon>Bacteroidales</taxon>
        <taxon>Porphyromonadaceae</taxon>
        <taxon>Porphyromonas</taxon>
    </lineage>
</organism>
<feature type="chain" id="PRO_5001987081" description="PKD domain-containing protein" evidence="5">
    <location>
        <begin position="21"/>
        <end position="578"/>
    </location>
</feature>
<evidence type="ECO:0000313" key="8">
    <source>
        <dbReference type="EMBL" id="KGN99057.1"/>
    </source>
</evidence>
<accession>A0A0A2G9E0</accession>
<keyword evidence="3" id="KW-0788">Thiol protease</keyword>
<dbReference type="SUPFAM" id="SSF49299">
    <property type="entry name" value="PKD domain"/>
    <property type="match status" value="1"/>
</dbReference>
<dbReference type="InterPro" id="IPR013783">
    <property type="entry name" value="Ig-like_fold"/>
</dbReference>
<dbReference type="PROSITE" id="PS51352">
    <property type="entry name" value="THIOREDOXIN_2"/>
    <property type="match status" value="1"/>
</dbReference>
<dbReference type="Proteomes" id="UP000030134">
    <property type="component" value="Unassembled WGS sequence"/>
</dbReference>
<dbReference type="CDD" id="cd00146">
    <property type="entry name" value="PKD"/>
    <property type="match status" value="1"/>
</dbReference>
<sequence>MKKLITLCAAALTLSSGIFAQEVVQTTVPFALQKEVGTLRAYDDYQWQDLKLDGYKTQDIKGNEIDIKALLQSGKKVFIDFSATWCGPCWMAHQKGLLEKFYEQFGPQGTQRQDLVVLWVEGEGKKDKVKDPNKNWSLKYGTTEEVPYPVISDAKLAGKLGITIQAWPTFVILAPTGQYTSGLPFIVGQFAGVETEKMNDFLSSIPSPNEKPAGVSLQALNFAYTGEEVAWKPNYRSMSDVTKIEWTFEGANVTTSTEREPKVTWANPGTYKVTLAVTNQFGTATAERAYEVKDINVTKFPVAAGFDDGWFPSNEWRTLSVDGDKYSWENVKTMLDRVGLKLNPGAKIGYKTAYHAISWSFFPTSASQGQNGIQFGGEVHTPNNWLLSPALNIPADAQNPTLFFASNAFFSNDPDQYRVLASTGSTTNTADFTEVIVASKVAGAGQGQWKAETIDLSKFKGKRVTLAFVHESNKQEGGSGISLDNFSVTLDGTVGISAIPEAENVAVYPTVANNELFVEAAERATVVLFDVTGRQIESVRIEGGKARFSTVALSDGNYFVRVVEAEGAIKVVPVIVKH</sequence>
<evidence type="ECO:0000259" key="6">
    <source>
        <dbReference type="PROSITE" id="PS50093"/>
    </source>
</evidence>
<evidence type="ECO:0000256" key="5">
    <source>
        <dbReference type="SAM" id="SignalP"/>
    </source>
</evidence>
<feature type="signal peptide" evidence="5">
    <location>
        <begin position="1"/>
        <end position="20"/>
    </location>
</feature>
<keyword evidence="4" id="KW-0843">Virulence</keyword>
<evidence type="ECO:0000259" key="7">
    <source>
        <dbReference type="PROSITE" id="PS51352"/>
    </source>
</evidence>
<dbReference type="GO" id="GO:0008234">
    <property type="term" value="F:cysteine-type peptidase activity"/>
    <property type="evidence" value="ECO:0007669"/>
    <property type="project" value="UniProtKB-KW"/>
</dbReference>
<proteinExistence type="inferred from homology"/>
<keyword evidence="3" id="KW-0378">Hydrolase</keyword>
<dbReference type="Gene3D" id="3.40.30.10">
    <property type="entry name" value="Glutaredoxin"/>
    <property type="match status" value="1"/>
</dbReference>
<dbReference type="InterPro" id="IPR000601">
    <property type="entry name" value="PKD_dom"/>
</dbReference>
<dbReference type="STRING" id="266762.HQ36_00885"/>
<dbReference type="Pfam" id="PF18911">
    <property type="entry name" value="PKD_4"/>
    <property type="match status" value="1"/>
</dbReference>
<dbReference type="PROSITE" id="PS50093">
    <property type="entry name" value="PKD"/>
    <property type="match status" value="1"/>
</dbReference>
<dbReference type="NCBIfam" id="NF038128">
    <property type="entry name" value="choice_anch_J"/>
    <property type="match status" value="1"/>
</dbReference>
<dbReference type="InterPro" id="IPR011628">
    <property type="entry name" value="Cleaved_adhesin"/>
</dbReference>
<evidence type="ECO:0000313" key="9">
    <source>
        <dbReference type="Proteomes" id="UP000030134"/>
    </source>
</evidence>
<dbReference type="Gene3D" id="2.60.40.10">
    <property type="entry name" value="Immunoglobulins"/>
    <property type="match status" value="1"/>
</dbReference>
<evidence type="ECO:0000256" key="4">
    <source>
        <dbReference type="ARBA" id="ARBA00023026"/>
    </source>
</evidence>
<dbReference type="SUPFAM" id="SSF52833">
    <property type="entry name" value="Thioredoxin-like"/>
    <property type="match status" value="1"/>
</dbReference>
<keyword evidence="5" id="KW-0732">Signal</keyword>
<dbReference type="PANTHER" id="PTHR42852">
    <property type="entry name" value="THIOL:DISULFIDE INTERCHANGE PROTEIN DSBE"/>
    <property type="match status" value="1"/>
</dbReference>
<evidence type="ECO:0008006" key="10">
    <source>
        <dbReference type="Google" id="ProtNLM"/>
    </source>
</evidence>
<dbReference type="eggNOG" id="COG0526">
    <property type="taxonomic scope" value="Bacteria"/>
</dbReference>
<name>A0A0A2G9E0_9PORP</name>
<evidence type="ECO:0000256" key="3">
    <source>
        <dbReference type="ARBA" id="ARBA00022807"/>
    </source>
</evidence>
<comment type="caution">
    <text evidence="8">The sequence shown here is derived from an EMBL/GenBank/DDBJ whole genome shotgun (WGS) entry which is preliminary data.</text>
</comment>
<dbReference type="InterPro" id="IPR013766">
    <property type="entry name" value="Thioredoxin_domain"/>
</dbReference>
<keyword evidence="2" id="KW-0645">Protease</keyword>
<dbReference type="CDD" id="cd02966">
    <property type="entry name" value="TlpA_like_family"/>
    <property type="match status" value="1"/>
</dbReference>
<feature type="domain" description="PKD" evidence="6">
    <location>
        <begin position="245"/>
        <end position="292"/>
    </location>
</feature>
<dbReference type="OrthoDB" id="1011839at2"/>
<keyword evidence="9" id="KW-1185">Reference proteome</keyword>
<dbReference type="InterPro" id="IPR036249">
    <property type="entry name" value="Thioredoxin-like_sf"/>
</dbReference>
<dbReference type="GO" id="GO:0006508">
    <property type="term" value="P:proteolysis"/>
    <property type="evidence" value="ECO:0007669"/>
    <property type="project" value="UniProtKB-KW"/>
</dbReference>
<gene>
    <name evidence="8" type="ORF">HQ36_00885</name>
</gene>
<dbReference type="Gene3D" id="2.60.120.200">
    <property type="match status" value="1"/>
</dbReference>
<dbReference type="RefSeq" id="WP_036882694.1">
    <property type="nucleotide sequence ID" value="NZ_JQZW01000002.1"/>
</dbReference>
<comment type="similarity">
    <text evidence="1">Belongs to the peptidase C25 family.</text>
</comment>
<dbReference type="AlphaFoldDB" id="A0A0A2G9E0"/>
<dbReference type="PANTHER" id="PTHR42852:SF13">
    <property type="entry name" value="PROTEIN DIPZ"/>
    <property type="match status" value="1"/>
</dbReference>
<evidence type="ECO:0000256" key="1">
    <source>
        <dbReference type="ARBA" id="ARBA00006067"/>
    </source>
</evidence>
<dbReference type="InterPro" id="IPR050553">
    <property type="entry name" value="Thioredoxin_ResA/DsbE_sf"/>
</dbReference>
<dbReference type="InterPro" id="IPR026444">
    <property type="entry name" value="Secre_tail"/>
</dbReference>
<dbReference type="NCBIfam" id="TIGR04183">
    <property type="entry name" value="Por_Secre_tail"/>
    <property type="match status" value="1"/>
</dbReference>
<feature type="domain" description="Thioredoxin" evidence="7">
    <location>
        <begin position="21"/>
        <end position="225"/>
    </location>
</feature>
<dbReference type="EMBL" id="JQZW01000002">
    <property type="protein sequence ID" value="KGN99057.1"/>
    <property type="molecule type" value="Genomic_DNA"/>
</dbReference>
<reference evidence="8 9" key="1">
    <citation type="submission" date="2014-08" db="EMBL/GenBank/DDBJ databases">
        <title>Porphyromonas gingivicanis strain:COT-022_OH1391 Genome sequencing.</title>
        <authorList>
            <person name="Wallis C."/>
            <person name="Deusch O."/>
            <person name="O'Flynn C."/>
            <person name="Davis I."/>
            <person name="Jospin G."/>
            <person name="Darling A.E."/>
            <person name="Coil D.A."/>
            <person name="Alexiev A."/>
            <person name="Horsfall A."/>
            <person name="Kirkwood N."/>
            <person name="Harris S."/>
            <person name="Eisen J.A."/>
        </authorList>
    </citation>
    <scope>NUCLEOTIDE SEQUENCE [LARGE SCALE GENOMIC DNA]</scope>
    <source>
        <strain evidence="9">COT-022 OH1391</strain>
    </source>
</reference>
<evidence type="ECO:0000256" key="2">
    <source>
        <dbReference type="ARBA" id="ARBA00022670"/>
    </source>
</evidence>